<evidence type="ECO:0000256" key="4">
    <source>
        <dbReference type="ARBA" id="ARBA00023033"/>
    </source>
</evidence>
<reference evidence="6 7" key="1">
    <citation type="submission" date="2015-01" db="EMBL/GenBank/DDBJ databases">
        <title>The Genome Sequence of Rhinocladiella mackenzie CBS 650.93.</title>
        <authorList>
            <consortium name="The Broad Institute Genomics Platform"/>
            <person name="Cuomo C."/>
            <person name="de Hoog S."/>
            <person name="Gorbushina A."/>
            <person name="Stielow B."/>
            <person name="Teixiera M."/>
            <person name="Abouelleil A."/>
            <person name="Chapman S.B."/>
            <person name="Priest M."/>
            <person name="Young S.K."/>
            <person name="Wortman J."/>
            <person name="Nusbaum C."/>
            <person name="Birren B."/>
        </authorList>
    </citation>
    <scope>NUCLEOTIDE SEQUENCE [LARGE SCALE GENOMIC DNA]</scope>
    <source>
        <strain evidence="6 7">CBS 650.93</strain>
    </source>
</reference>
<dbReference type="InterPro" id="IPR036661">
    <property type="entry name" value="Luciferase-like_sf"/>
</dbReference>
<protein>
    <submittedName>
        <fullName evidence="6">Rhinocladiella mackenziei CBS 650.93 unplaced genomic scaffold supercont1.5, whole genome shotgun sequence</fullName>
    </submittedName>
</protein>
<dbReference type="OrthoDB" id="5561043at2759"/>
<keyword evidence="3" id="KW-0560">Oxidoreductase</keyword>
<dbReference type="VEuPathDB" id="FungiDB:Z518_07079"/>
<evidence type="ECO:0000256" key="3">
    <source>
        <dbReference type="ARBA" id="ARBA00023002"/>
    </source>
</evidence>
<dbReference type="Gene3D" id="3.20.20.30">
    <property type="entry name" value="Luciferase-like domain"/>
    <property type="match status" value="1"/>
</dbReference>
<organism evidence="6 7">
    <name type="scientific">Rhinocladiella mackenziei CBS 650.93</name>
    <dbReference type="NCBI Taxonomy" id="1442369"/>
    <lineage>
        <taxon>Eukaryota</taxon>
        <taxon>Fungi</taxon>
        <taxon>Dikarya</taxon>
        <taxon>Ascomycota</taxon>
        <taxon>Pezizomycotina</taxon>
        <taxon>Eurotiomycetes</taxon>
        <taxon>Chaetothyriomycetidae</taxon>
        <taxon>Chaetothyriales</taxon>
        <taxon>Herpotrichiellaceae</taxon>
        <taxon>Rhinocladiella</taxon>
    </lineage>
</organism>
<dbReference type="PANTHER" id="PTHR30011:SF16">
    <property type="entry name" value="C2H2 FINGER DOMAIN TRANSCRIPTION FACTOR (EUROFUNG)-RELATED"/>
    <property type="match status" value="1"/>
</dbReference>
<sequence>MLGIYDVYKGPGNIEPALPGAAQFPISDPFSAIAAMASVTKSLSFGVTSSTTYEHPFSLARRFSTLDHLTRGRVGWNIVTSYLENAAKNFGLDTQVPHDVRYAIAEEYLNVTYKLWEGSWRDDAVVQDRNTKQYTVPDRVRRIDHVGSVPSALTECN</sequence>
<dbReference type="GO" id="GO:0004497">
    <property type="term" value="F:monooxygenase activity"/>
    <property type="evidence" value="ECO:0007669"/>
    <property type="project" value="UniProtKB-KW"/>
</dbReference>
<dbReference type="GeneID" id="25295150"/>
<dbReference type="PANTHER" id="PTHR30011">
    <property type="entry name" value="ALKANESULFONATE MONOOXYGENASE-RELATED"/>
    <property type="match status" value="1"/>
</dbReference>
<dbReference type="RefSeq" id="XP_013270662.1">
    <property type="nucleotide sequence ID" value="XM_013415208.1"/>
</dbReference>
<proteinExistence type="predicted"/>
<name>A0A0D2IJZ3_9EURO</name>
<dbReference type="HOGENOM" id="CLU_1678896_0_0_1"/>
<dbReference type="AlphaFoldDB" id="A0A0D2IJZ3"/>
<dbReference type="GO" id="GO:0016705">
    <property type="term" value="F:oxidoreductase activity, acting on paired donors, with incorporation or reduction of molecular oxygen"/>
    <property type="evidence" value="ECO:0007669"/>
    <property type="project" value="InterPro"/>
</dbReference>
<dbReference type="Proteomes" id="UP000053617">
    <property type="component" value="Unassembled WGS sequence"/>
</dbReference>
<dbReference type="SUPFAM" id="SSF51679">
    <property type="entry name" value="Bacterial luciferase-like"/>
    <property type="match status" value="1"/>
</dbReference>
<accession>A0A0D2IJZ3</accession>
<keyword evidence="2" id="KW-0288">FMN</keyword>
<keyword evidence="1" id="KW-0285">Flavoprotein</keyword>
<evidence type="ECO:0000313" key="7">
    <source>
        <dbReference type="Proteomes" id="UP000053617"/>
    </source>
</evidence>
<dbReference type="STRING" id="1442369.A0A0D2IJZ3"/>
<gene>
    <name evidence="6" type="ORF">Z518_07079</name>
</gene>
<evidence type="ECO:0000259" key="5">
    <source>
        <dbReference type="Pfam" id="PF00296"/>
    </source>
</evidence>
<keyword evidence="7" id="KW-1185">Reference proteome</keyword>
<keyword evidence="4" id="KW-0503">Monooxygenase</keyword>
<dbReference type="InterPro" id="IPR051260">
    <property type="entry name" value="Diverse_substr_monoxygenases"/>
</dbReference>
<feature type="domain" description="Luciferase-like" evidence="5">
    <location>
        <begin position="25"/>
        <end position="118"/>
    </location>
</feature>
<dbReference type="InterPro" id="IPR011251">
    <property type="entry name" value="Luciferase-like_dom"/>
</dbReference>
<dbReference type="Pfam" id="PF00296">
    <property type="entry name" value="Bac_luciferase"/>
    <property type="match status" value="1"/>
</dbReference>
<evidence type="ECO:0000256" key="1">
    <source>
        <dbReference type="ARBA" id="ARBA00022630"/>
    </source>
</evidence>
<evidence type="ECO:0000313" key="6">
    <source>
        <dbReference type="EMBL" id="KIX03526.1"/>
    </source>
</evidence>
<dbReference type="EMBL" id="KN847479">
    <property type="protein sequence ID" value="KIX03526.1"/>
    <property type="molecule type" value="Genomic_DNA"/>
</dbReference>
<evidence type="ECO:0000256" key="2">
    <source>
        <dbReference type="ARBA" id="ARBA00022643"/>
    </source>
</evidence>